<dbReference type="AlphaFoldDB" id="A0A254THA9"/>
<evidence type="ECO:0000259" key="1">
    <source>
        <dbReference type="Pfam" id="PF14343"/>
    </source>
</evidence>
<gene>
    <name evidence="2" type="ORF">AYR66_10950</name>
</gene>
<dbReference type="Pfam" id="PF14343">
    <property type="entry name" value="PrcB_C"/>
    <property type="match status" value="1"/>
</dbReference>
<accession>A0A254THA9</accession>
<evidence type="ECO:0000313" key="3">
    <source>
        <dbReference type="Proteomes" id="UP000197535"/>
    </source>
</evidence>
<proteinExistence type="predicted"/>
<dbReference type="InterPro" id="IPR025748">
    <property type="entry name" value="PrcB_C_dom"/>
</dbReference>
<keyword evidence="3" id="KW-1185">Reference proteome</keyword>
<dbReference type="Proteomes" id="UP000197535">
    <property type="component" value="Unassembled WGS sequence"/>
</dbReference>
<name>A0A254THA9_9BURK</name>
<reference evidence="2 3" key="1">
    <citation type="submission" date="2016-02" db="EMBL/GenBank/DDBJ databases">
        <authorList>
            <person name="Wen L."/>
            <person name="He K."/>
            <person name="Yang H."/>
        </authorList>
    </citation>
    <scope>NUCLEOTIDE SEQUENCE [LARGE SCALE GENOMIC DNA]</scope>
    <source>
        <strain evidence="2 3">TSA40</strain>
    </source>
</reference>
<feature type="domain" description="PrcB C-terminal" evidence="1">
    <location>
        <begin position="31"/>
        <end position="87"/>
    </location>
</feature>
<protein>
    <recommendedName>
        <fullName evidence="1">PrcB C-terminal domain-containing protein</fullName>
    </recommendedName>
</protein>
<dbReference type="EMBL" id="LSTO01000001">
    <property type="protein sequence ID" value="OWW19943.1"/>
    <property type="molecule type" value="Genomic_DNA"/>
</dbReference>
<sequence length="121" mass="13214">MEEWNALWHEHKKQDSRMPAAPVVDFSNQAVVAVFLGARPNGYYSVKIERADFIEGEIVVQYRETVPFGNAICTYAVTTPAHIITIPKMAGSLNFKTIGFGEQISTPLGTPPSTASEAASE</sequence>
<evidence type="ECO:0000313" key="2">
    <source>
        <dbReference type="EMBL" id="OWW19943.1"/>
    </source>
</evidence>
<comment type="caution">
    <text evidence="2">The sequence shown here is derived from an EMBL/GenBank/DDBJ whole genome shotgun (WGS) entry which is preliminary data.</text>
</comment>
<organism evidence="2 3">
    <name type="scientific">Noviherbaspirillum denitrificans</name>
    <dbReference type="NCBI Taxonomy" id="1968433"/>
    <lineage>
        <taxon>Bacteria</taxon>
        <taxon>Pseudomonadati</taxon>
        <taxon>Pseudomonadota</taxon>
        <taxon>Betaproteobacteria</taxon>
        <taxon>Burkholderiales</taxon>
        <taxon>Oxalobacteraceae</taxon>
        <taxon>Noviherbaspirillum</taxon>
    </lineage>
</organism>